<evidence type="ECO:0000256" key="6">
    <source>
        <dbReference type="SAM" id="MobiDB-lite"/>
    </source>
</evidence>
<keyword evidence="9" id="KW-1185">Reference proteome</keyword>
<sequence>MMIKFALLTFFVSSSFADTLDCGGSAGSVKIAGCYKKPAGLFNKILIRRPIYQEGSIKNLACDCIAKAKKEGSKAIALGDYEECRGTTDTAKLSSFLKDNSQVSNKCFNANYQSCTKGSHCMGEAGIVYIYSTAVDGGWGDWSSYGGCSKTCGGGKKIRTRKCDRPKPQNGGANCVGISSQATSCNTKTCAVNGNWGRWSSYGGCSKTCGGGSRTRTRRCDSPKPQNGGASCKGSSTQSGRCNIQKCLPNEACTWAYTNWNDDGKGGAVYLDRHDVRCNNGQYIKYMKLERKKAGWFNYQIRYKYICCQNMASCSSVTHSTLDTYNGGFQGNAVYFDRQTVSCGRNALQRVKLVRHGNNIRYDFTCCKKTDSTLTTSCYASNTGFNDDGRGNAAYLDRHAISCSNNYYLTYFHLKRNSAHNKYRYDYQCCKINPPSPRN</sequence>
<evidence type="ECO:0000313" key="9">
    <source>
        <dbReference type="Proteomes" id="UP000594262"/>
    </source>
</evidence>
<feature type="signal peptide" evidence="7">
    <location>
        <begin position="1"/>
        <end position="17"/>
    </location>
</feature>
<dbReference type="PANTHER" id="PTHR22906">
    <property type="entry name" value="PROPERDIN"/>
    <property type="match status" value="1"/>
</dbReference>
<keyword evidence="3 7" id="KW-0732">Signal</keyword>
<keyword evidence="2" id="KW-0964">Secreted</keyword>
<dbReference type="Proteomes" id="UP000594262">
    <property type="component" value="Unplaced"/>
</dbReference>
<evidence type="ECO:0000256" key="3">
    <source>
        <dbReference type="ARBA" id="ARBA00022729"/>
    </source>
</evidence>
<dbReference type="PANTHER" id="PTHR22906:SF43">
    <property type="entry name" value="PROPERDIN"/>
    <property type="match status" value="1"/>
</dbReference>
<name>A0A7M5V4H1_9CNID</name>
<dbReference type="OrthoDB" id="543966at2759"/>
<keyword evidence="4" id="KW-0677">Repeat</keyword>
<dbReference type="InterPro" id="IPR036383">
    <property type="entry name" value="TSP1_rpt_sf"/>
</dbReference>
<dbReference type="InterPro" id="IPR000884">
    <property type="entry name" value="TSP1_rpt"/>
</dbReference>
<reference evidence="8" key="1">
    <citation type="submission" date="2021-01" db="UniProtKB">
        <authorList>
            <consortium name="EnsemblMetazoa"/>
        </authorList>
    </citation>
    <scope>IDENTIFICATION</scope>
</reference>
<feature type="compositionally biased region" description="Polar residues" evidence="6">
    <location>
        <begin position="224"/>
        <end position="240"/>
    </location>
</feature>
<dbReference type="SMART" id="SM00209">
    <property type="entry name" value="TSP1"/>
    <property type="match status" value="2"/>
</dbReference>
<evidence type="ECO:0000256" key="4">
    <source>
        <dbReference type="ARBA" id="ARBA00022737"/>
    </source>
</evidence>
<evidence type="ECO:0000256" key="1">
    <source>
        <dbReference type="ARBA" id="ARBA00004613"/>
    </source>
</evidence>
<evidence type="ECO:0000256" key="5">
    <source>
        <dbReference type="ARBA" id="ARBA00023157"/>
    </source>
</evidence>
<dbReference type="AlphaFoldDB" id="A0A7M5V4H1"/>
<comment type="subcellular location">
    <subcellularLocation>
        <location evidence="1">Secreted</location>
    </subcellularLocation>
</comment>
<dbReference type="GeneID" id="136822625"/>
<evidence type="ECO:0000256" key="7">
    <source>
        <dbReference type="SAM" id="SignalP"/>
    </source>
</evidence>
<evidence type="ECO:0008006" key="10">
    <source>
        <dbReference type="Google" id="ProtNLM"/>
    </source>
</evidence>
<dbReference type="Pfam" id="PF00090">
    <property type="entry name" value="TSP_1"/>
    <property type="match status" value="2"/>
</dbReference>
<evidence type="ECO:0000256" key="2">
    <source>
        <dbReference type="ARBA" id="ARBA00022525"/>
    </source>
</evidence>
<organism evidence="8 9">
    <name type="scientific">Clytia hemisphaerica</name>
    <dbReference type="NCBI Taxonomy" id="252671"/>
    <lineage>
        <taxon>Eukaryota</taxon>
        <taxon>Metazoa</taxon>
        <taxon>Cnidaria</taxon>
        <taxon>Hydrozoa</taxon>
        <taxon>Hydroidolina</taxon>
        <taxon>Leptothecata</taxon>
        <taxon>Obeliida</taxon>
        <taxon>Clytiidae</taxon>
        <taxon>Clytia</taxon>
    </lineage>
</organism>
<accession>A0A7M5V4H1</accession>
<evidence type="ECO:0000313" key="8">
    <source>
        <dbReference type="EnsemblMetazoa" id="CLYHEMP007402.1"/>
    </source>
</evidence>
<proteinExistence type="predicted"/>
<feature type="chain" id="PRO_5029870218" description="Cnidarian restricted protein" evidence="7">
    <location>
        <begin position="18"/>
        <end position="439"/>
    </location>
</feature>
<protein>
    <recommendedName>
        <fullName evidence="10">Cnidarian restricted protein</fullName>
    </recommendedName>
</protein>
<keyword evidence="5" id="KW-1015">Disulfide bond</keyword>
<dbReference type="PROSITE" id="PS50092">
    <property type="entry name" value="TSP1"/>
    <property type="match status" value="2"/>
</dbReference>
<dbReference type="RefSeq" id="XP_066934997.1">
    <property type="nucleotide sequence ID" value="XM_067078896.1"/>
</dbReference>
<dbReference type="SUPFAM" id="SSF82895">
    <property type="entry name" value="TSP-1 type 1 repeat"/>
    <property type="match status" value="2"/>
</dbReference>
<dbReference type="Gene3D" id="2.20.100.10">
    <property type="entry name" value="Thrombospondin type-1 (TSP1) repeat"/>
    <property type="match status" value="2"/>
</dbReference>
<dbReference type="InterPro" id="IPR052065">
    <property type="entry name" value="Compl_asym_regulator"/>
</dbReference>
<feature type="region of interest" description="Disordered" evidence="6">
    <location>
        <begin position="208"/>
        <end position="240"/>
    </location>
</feature>
<dbReference type="PRINTS" id="PR01705">
    <property type="entry name" value="TSP1REPEAT"/>
</dbReference>
<dbReference type="EnsemblMetazoa" id="CLYHEMT007402.1">
    <property type="protein sequence ID" value="CLYHEMP007402.1"/>
    <property type="gene ID" value="CLYHEMG007402"/>
</dbReference>
<dbReference type="FunFam" id="2.20.100.10:FF:000002">
    <property type="entry name" value="Unc-5 netrin receptor C"/>
    <property type="match status" value="2"/>
</dbReference>